<keyword evidence="3" id="KW-0418">Kinase</keyword>
<keyword evidence="1" id="KW-0808">Transferase</keyword>
<dbReference type="Gene3D" id="3.30.200.20">
    <property type="entry name" value="Phosphorylase Kinase, domain 1"/>
    <property type="match status" value="1"/>
</dbReference>
<dbReference type="PROSITE" id="PS50011">
    <property type="entry name" value="PROTEIN_KINASE_DOM"/>
    <property type="match status" value="2"/>
</dbReference>
<reference evidence="7 8" key="1">
    <citation type="journal article" date="2018" name="Gigascience">
        <title>Genomes of trombidid mites reveal novel predicted allergens and laterally-transferred genes associated with secondary metabolism.</title>
        <authorList>
            <person name="Dong X."/>
            <person name="Chaisiri K."/>
            <person name="Xia D."/>
            <person name="Armstrong S.D."/>
            <person name="Fang Y."/>
            <person name="Donnelly M.J."/>
            <person name="Kadowaki T."/>
            <person name="McGarry J.W."/>
            <person name="Darby A.C."/>
            <person name="Makepeace B.L."/>
        </authorList>
    </citation>
    <scope>NUCLEOTIDE SEQUENCE [LARGE SCALE GENOMIC DNA]</scope>
    <source>
        <strain evidence="7">UoL-UT</strain>
    </source>
</reference>
<dbReference type="Pfam" id="PF00069">
    <property type="entry name" value="Pkinase"/>
    <property type="match status" value="1"/>
</dbReference>
<evidence type="ECO:0000256" key="1">
    <source>
        <dbReference type="ARBA" id="ARBA00022679"/>
    </source>
</evidence>
<evidence type="ECO:0000256" key="3">
    <source>
        <dbReference type="ARBA" id="ARBA00022777"/>
    </source>
</evidence>
<dbReference type="GO" id="GO:0005634">
    <property type="term" value="C:nucleus"/>
    <property type="evidence" value="ECO:0007669"/>
    <property type="project" value="TreeGrafter"/>
</dbReference>
<dbReference type="AlphaFoldDB" id="A0A443S7M8"/>
<name>A0A443S7M8_9ACAR</name>
<protein>
    <recommendedName>
        <fullName evidence="6">Protein kinase domain-containing protein</fullName>
    </recommendedName>
</protein>
<dbReference type="InterPro" id="IPR050339">
    <property type="entry name" value="CC_SR_Kinase"/>
</dbReference>
<dbReference type="GO" id="GO:0005737">
    <property type="term" value="C:cytoplasm"/>
    <property type="evidence" value="ECO:0007669"/>
    <property type="project" value="TreeGrafter"/>
</dbReference>
<dbReference type="PANTHER" id="PTHR11042">
    <property type="entry name" value="EUKARYOTIC TRANSLATION INITIATION FACTOR 2-ALPHA KINASE EIF2-ALPHA KINASE -RELATED"/>
    <property type="match status" value="1"/>
</dbReference>
<evidence type="ECO:0000313" key="7">
    <source>
        <dbReference type="EMBL" id="RWS23503.1"/>
    </source>
</evidence>
<dbReference type="Proteomes" id="UP000288716">
    <property type="component" value="Unassembled WGS sequence"/>
</dbReference>
<keyword evidence="8" id="KW-1185">Reference proteome</keyword>
<keyword evidence="2" id="KW-0547">Nucleotide-binding</keyword>
<feature type="domain" description="Protein kinase" evidence="6">
    <location>
        <begin position="1"/>
        <end position="215"/>
    </location>
</feature>
<dbReference type="STRING" id="299467.A0A443S7M8"/>
<organism evidence="7 8">
    <name type="scientific">Leptotrombidium deliense</name>
    <dbReference type="NCBI Taxonomy" id="299467"/>
    <lineage>
        <taxon>Eukaryota</taxon>
        <taxon>Metazoa</taxon>
        <taxon>Ecdysozoa</taxon>
        <taxon>Arthropoda</taxon>
        <taxon>Chelicerata</taxon>
        <taxon>Arachnida</taxon>
        <taxon>Acari</taxon>
        <taxon>Acariformes</taxon>
        <taxon>Trombidiformes</taxon>
        <taxon>Prostigmata</taxon>
        <taxon>Anystina</taxon>
        <taxon>Parasitengona</taxon>
        <taxon>Trombiculoidea</taxon>
        <taxon>Trombiculidae</taxon>
        <taxon>Leptotrombidium</taxon>
    </lineage>
</organism>
<sequence>MFAGDPFNNTHYGNYEKGKSEDKKSGSYGVVYKAKLNGETFAIKKIRVRDLEMKFLKREIDALIKLKGCKHIVTYHQIWFTNKEGISLQFSNESYHLDQDDNVTSSDLTKGRGSEVFRAPELHDCDEIESMEITGIVDVYSFGLIYYLMCLKRKVENKELRTLAEILRTYRFYYKEISPLSIEQLVLLNMMLVKDPAYRITIRELYKYCKKKPFKDLFCSKAPSQINSNRPTCFNLHQHENRNCFTFYVKLLSAGKFGDIYKAKYEQNYTNLIPVTLVQCFYAHIKCATFQSEKLKSLDHRNILKYWPNFQVMSVNSIGDKPNRGHFFVMENVKSTLKSFIKSDVFKRLMASADKRRLMKQILEGVIYLHDNGILHLNLNPDNILITDNHCPKICNIIRCNKVKYSKFHWFHFANNEINYVDAFVIDHNNRIKIDDITYKADIYSLGLIFAEFWFESKQQTINAIKALQYGFFVDGTEKDDIKKYVDDGNITKLANKKSVGKLMTNLLKGMIHILPSSRMDRDQLERYMKNKKLFPDALASTSMNLRNRREDNAIRASLNFGSEQMETD</sequence>
<evidence type="ECO:0000256" key="5">
    <source>
        <dbReference type="SAM" id="MobiDB-lite"/>
    </source>
</evidence>
<evidence type="ECO:0000313" key="8">
    <source>
        <dbReference type="Proteomes" id="UP000288716"/>
    </source>
</evidence>
<accession>A0A443S7M8</accession>
<dbReference type="GO" id="GO:0005524">
    <property type="term" value="F:ATP binding"/>
    <property type="evidence" value="ECO:0007669"/>
    <property type="project" value="UniProtKB-KW"/>
</dbReference>
<dbReference type="InterPro" id="IPR000719">
    <property type="entry name" value="Prot_kinase_dom"/>
</dbReference>
<dbReference type="Gene3D" id="1.10.510.10">
    <property type="entry name" value="Transferase(Phosphotransferase) domain 1"/>
    <property type="match status" value="2"/>
</dbReference>
<proteinExistence type="predicted"/>
<dbReference type="VEuPathDB" id="VectorBase:LDEU008537"/>
<dbReference type="GO" id="GO:0004672">
    <property type="term" value="F:protein kinase activity"/>
    <property type="evidence" value="ECO:0007669"/>
    <property type="project" value="InterPro"/>
</dbReference>
<feature type="domain" description="Protein kinase" evidence="6">
    <location>
        <begin position="246"/>
        <end position="535"/>
    </location>
</feature>
<comment type="caution">
    <text evidence="7">The sequence shown here is derived from an EMBL/GenBank/DDBJ whole genome shotgun (WGS) entry which is preliminary data.</text>
</comment>
<evidence type="ECO:0000256" key="4">
    <source>
        <dbReference type="ARBA" id="ARBA00022840"/>
    </source>
</evidence>
<dbReference type="InterPro" id="IPR011009">
    <property type="entry name" value="Kinase-like_dom_sf"/>
</dbReference>
<dbReference type="EMBL" id="NCKV01006336">
    <property type="protein sequence ID" value="RWS23503.1"/>
    <property type="molecule type" value="Genomic_DNA"/>
</dbReference>
<dbReference type="OrthoDB" id="4062651at2759"/>
<evidence type="ECO:0000259" key="6">
    <source>
        <dbReference type="PROSITE" id="PS50011"/>
    </source>
</evidence>
<feature type="region of interest" description="Disordered" evidence="5">
    <location>
        <begin position="1"/>
        <end position="24"/>
    </location>
</feature>
<evidence type="ECO:0000256" key="2">
    <source>
        <dbReference type="ARBA" id="ARBA00022741"/>
    </source>
</evidence>
<feature type="compositionally biased region" description="Basic and acidic residues" evidence="5">
    <location>
        <begin position="14"/>
        <end position="24"/>
    </location>
</feature>
<dbReference type="SUPFAM" id="SSF56112">
    <property type="entry name" value="Protein kinase-like (PK-like)"/>
    <property type="match status" value="2"/>
</dbReference>
<gene>
    <name evidence="7" type="ORF">B4U80_13363</name>
</gene>
<keyword evidence="4" id="KW-0067">ATP-binding</keyword>
<dbReference type="SMART" id="SM00220">
    <property type="entry name" value="S_TKc"/>
    <property type="match status" value="1"/>
</dbReference>